<dbReference type="GO" id="GO:0003677">
    <property type="term" value="F:DNA binding"/>
    <property type="evidence" value="ECO:0007669"/>
    <property type="project" value="InterPro"/>
</dbReference>
<gene>
    <name evidence="3" type="ORF">CTEN210_05160</name>
</gene>
<evidence type="ECO:0000313" key="3">
    <source>
        <dbReference type="EMBL" id="GFH48684.1"/>
    </source>
</evidence>
<dbReference type="InterPro" id="IPR043128">
    <property type="entry name" value="Rev_trsase/Diguanyl_cyclase"/>
</dbReference>
<dbReference type="SUPFAM" id="SSF56672">
    <property type="entry name" value="DNA/RNA polymerases"/>
    <property type="match status" value="1"/>
</dbReference>
<organism evidence="3 4">
    <name type="scientific">Chaetoceros tenuissimus</name>
    <dbReference type="NCBI Taxonomy" id="426638"/>
    <lineage>
        <taxon>Eukaryota</taxon>
        <taxon>Sar</taxon>
        <taxon>Stramenopiles</taxon>
        <taxon>Ochrophyta</taxon>
        <taxon>Bacillariophyta</taxon>
        <taxon>Coscinodiscophyceae</taxon>
        <taxon>Chaetocerotophycidae</taxon>
        <taxon>Chaetocerotales</taxon>
        <taxon>Chaetocerotaceae</taxon>
        <taxon>Chaetoceros</taxon>
    </lineage>
</organism>
<dbReference type="Gene3D" id="3.10.10.10">
    <property type="entry name" value="HIV Type 1 Reverse Transcriptase, subunit A, domain 1"/>
    <property type="match status" value="1"/>
</dbReference>
<keyword evidence="1" id="KW-0233">DNA recombination</keyword>
<dbReference type="InterPro" id="IPR043502">
    <property type="entry name" value="DNA/RNA_pol_sf"/>
</dbReference>
<reference evidence="3 4" key="1">
    <citation type="journal article" date="2021" name="Sci. Rep.">
        <title>The genome of the diatom Chaetoceros tenuissimus carries an ancient integrated fragment of an extant virus.</title>
        <authorList>
            <person name="Hongo Y."/>
            <person name="Kimura K."/>
            <person name="Takaki Y."/>
            <person name="Yoshida Y."/>
            <person name="Baba S."/>
            <person name="Kobayashi G."/>
            <person name="Nagasaki K."/>
            <person name="Hano T."/>
            <person name="Tomaru Y."/>
        </authorList>
    </citation>
    <scope>NUCLEOTIDE SEQUENCE [LARGE SCALE GENOMIC DNA]</scope>
    <source>
        <strain evidence="3 4">NIES-3715</strain>
    </source>
</reference>
<feature type="region of interest" description="Disordered" evidence="2">
    <location>
        <begin position="237"/>
        <end position="286"/>
    </location>
</feature>
<comment type="caution">
    <text evidence="3">The sequence shown here is derived from an EMBL/GenBank/DDBJ whole genome shotgun (WGS) entry which is preliminary data.</text>
</comment>
<dbReference type="PANTHER" id="PTHR33050:SF7">
    <property type="entry name" value="RIBONUCLEASE H"/>
    <property type="match status" value="1"/>
</dbReference>
<accession>A0AAD3CMX6</accession>
<dbReference type="GO" id="GO:0006310">
    <property type="term" value="P:DNA recombination"/>
    <property type="evidence" value="ECO:0007669"/>
    <property type="project" value="UniProtKB-KW"/>
</dbReference>
<evidence type="ECO:0008006" key="5">
    <source>
        <dbReference type="Google" id="ProtNLM"/>
    </source>
</evidence>
<keyword evidence="4" id="KW-1185">Reference proteome</keyword>
<evidence type="ECO:0000256" key="1">
    <source>
        <dbReference type="ARBA" id="ARBA00023172"/>
    </source>
</evidence>
<dbReference type="EMBL" id="BLLK01000029">
    <property type="protein sequence ID" value="GFH48684.1"/>
    <property type="molecule type" value="Genomic_DNA"/>
</dbReference>
<dbReference type="AlphaFoldDB" id="A0AAD3CMX6"/>
<sequence>MKNINHPAKRLLQHYRKHGAPVKFSTKPWSRKQLHHSLKRGAHKSCFEYLEFLEEEFIDMISKDQWVILPYSVVKDLPGLRLSPPGVVPQRERCPRWICDYSFYAVNLDTLPLAALESMQFGHALDRILRHILLANPELGPVYLMKVDLSDVFYRVDLSPDDAPKLGVVFPTLPNEEPLVAIPLVLPMGWKNSPPIFSTVTETIADVANSVIEYSHDQIPSHPLGNLAQIQDDNALAPSAPQHSSQPTSSSSFSLDDNALAPSAPQHSSQPTSSSSPSLSPSSHKKKTYSSMLNLLRDPHLPYSKELLGYIDIFVDDFIGLAQGRNHRNRVRNILMNAIDEVFRPLSPNDKPSRREPVSIKKLLKGDCSWSTVKLVLGWIINTVDQTISLPEHRVQRLAEILASIPRTQKRISIRKWHKVLGELRSMSLALPGARHLFSHMQHALLQRKGGRLSLKKGVHAAIADFKWILRDIESRPTRIAELVPLLASAVGHHDASGEGAGGGWFPSDHLPIRNGHTRGPFVWRVKWPEHIAQQLITDKNPLGTISISDLELAGGLLHLDALAQAYDIRERTVLSKTDNLATLFWQRKGSTTTDKVPAYLLRLFGIHQRYHRYVARHDYLPENLFQSASPEARDRFSCDLRTAEETVKAGISTGRAKSTNMAWIQWTNFCSEMAIDPFLETVENPIPILQVFALRVREGVLAAGGAPVRARTAEDYLRFVGQTFQGVGSPDPRLNTFGKIDFRLSRMISAWKKQDPPPNRVKPVPIRVIRSISFIAQAATDHLVIGISDMITIAFFYLLRPGEYTATASDTQPFDFKSVQLFIGEQRLDLRTAPAAQIQAATFASLTFEKQKNGVEGEVIGLARSGDAYLCPVKALARRILHLRQHNASNDTPLATIYTNNKQTKITPSMITTTLRHHVALIGPSLGFLPTDVSVRCLRAAGANALLTADIDPCIIQLLRRWRSDEMLRYLHVQSKALMKDYSARMLQSGDFTLIPNQVVPMF</sequence>
<dbReference type="InterPro" id="IPR011010">
    <property type="entry name" value="DNA_brk_join_enz"/>
</dbReference>
<feature type="compositionally biased region" description="Low complexity" evidence="2">
    <location>
        <begin position="237"/>
        <end position="282"/>
    </location>
</feature>
<dbReference type="InterPro" id="IPR052055">
    <property type="entry name" value="Hepadnavirus_pol/RT"/>
</dbReference>
<evidence type="ECO:0000313" key="4">
    <source>
        <dbReference type="Proteomes" id="UP001054902"/>
    </source>
</evidence>
<dbReference type="SUPFAM" id="SSF56349">
    <property type="entry name" value="DNA breaking-rejoining enzymes"/>
    <property type="match status" value="1"/>
</dbReference>
<dbReference type="Gene3D" id="1.10.443.10">
    <property type="entry name" value="Intergrase catalytic core"/>
    <property type="match status" value="1"/>
</dbReference>
<dbReference type="InterPro" id="IPR013762">
    <property type="entry name" value="Integrase-like_cat_sf"/>
</dbReference>
<proteinExistence type="predicted"/>
<dbReference type="Proteomes" id="UP001054902">
    <property type="component" value="Unassembled WGS sequence"/>
</dbReference>
<dbReference type="Gene3D" id="3.30.70.270">
    <property type="match status" value="1"/>
</dbReference>
<dbReference type="GO" id="GO:0015074">
    <property type="term" value="P:DNA integration"/>
    <property type="evidence" value="ECO:0007669"/>
    <property type="project" value="InterPro"/>
</dbReference>
<evidence type="ECO:0000256" key="2">
    <source>
        <dbReference type="SAM" id="MobiDB-lite"/>
    </source>
</evidence>
<name>A0AAD3CMX6_9STRA</name>
<protein>
    <recommendedName>
        <fullName evidence="5">Reverse transcriptase domain-containing protein</fullName>
    </recommendedName>
</protein>
<dbReference type="PANTHER" id="PTHR33050">
    <property type="entry name" value="REVERSE TRANSCRIPTASE DOMAIN-CONTAINING PROTEIN"/>
    <property type="match status" value="1"/>
</dbReference>